<name>A0A552JNF1_9CHRO</name>
<dbReference type="GO" id="GO:0009235">
    <property type="term" value="P:cobalamin metabolic process"/>
    <property type="evidence" value="ECO:0007669"/>
    <property type="project" value="InterPro"/>
</dbReference>
<organism evidence="1 2">
    <name type="scientific">Microcystis wesenbergii Mw_QC_S_20081001_S30D</name>
    <dbReference type="NCBI Taxonomy" id="2486245"/>
    <lineage>
        <taxon>Bacteria</taxon>
        <taxon>Bacillati</taxon>
        <taxon>Cyanobacteriota</taxon>
        <taxon>Cyanophyceae</taxon>
        <taxon>Oscillatoriophycideae</taxon>
        <taxon>Chroococcales</taxon>
        <taxon>Microcystaceae</taxon>
        <taxon>Microcystis</taxon>
    </lineage>
</organism>
<dbReference type="Pfam" id="PF10229">
    <property type="entry name" value="MMADHC"/>
    <property type="match status" value="1"/>
</dbReference>
<sequence>MTGYYQSHCLNMNSVERYIKPPTPFMVDNWRKLLPDWQVPPQTIVIVLINSQFPLDGEGELIEQEKDRLLKQFMQWGQSFHIMSHKQGFLTEIICPKEGTPQYSKQGDAHFDLVATVHHSLGFNFSTVKGCKTLLHPRWHTAVYPGLFLSGTTAVAVESILTAIMIGEADI</sequence>
<evidence type="ECO:0000313" key="2">
    <source>
        <dbReference type="Proteomes" id="UP000320523"/>
    </source>
</evidence>
<dbReference type="EMBL" id="SFAT01000099">
    <property type="protein sequence ID" value="TRU97256.1"/>
    <property type="molecule type" value="Genomic_DNA"/>
</dbReference>
<evidence type="ECO:0000313" key="1">
    <source>
        <dbReference type="EMBL" id="TRU97256.1"/>
    </source>
</evidence>
<dbReference type="InterPro" id="IPR019362">
    <property type="entry name" value="MMADHC"/>
</dbReference>
<reference evidence="1 2" key="1">
    <citation type="submission" date="2019-01" db="EMBL/GenBank/DDBJ databases">
        <title>Coherence of Microcystis species and biogeography revealed through population genomics.</title>
        <authorList>
            <person name="Perez-Carrascal O.M."/>
            <person name="Terrat Y."/>
            <person name="Giani A."/>
            <person name="Fortin N."/>
            <person name="Tromas N."/>
            <person name="Shapiro B.J."/>
        </authorList>
    </citation>
    <scope>NUCLEOTIDE SEQUENCE [LARGE SCALE GENOMIC DNA]</scope>
    <source>
        <strain evidence="1">Mw_QC_S_20081001_S30D</strain>
    </source>
</reference>
<proteinExistence type="predicted"/>
<protein>
    <submittedName>
        <fullName evidence="1">Methylmalonic aciduria and homocystinuria type D protein</fullName>
    </submittedName>
</protein>
<dbReference type="Proteomes" id="UP000320523">
    <property type="component" value="Unassembled WGS sequence"/>
</dbReference>
<dbReference type="AlphaFoldDB" id="A0A552JNF1"/>
<accession>A0A552JNF1</accession>
<comment type="caution">
    <text evidence="1">The sequence shown here is derived from an EMBL/GenBank/DDBJ whole genome shotgun (WGS) entry which is preliminary data.</text>
</comment>
<gene>
    <name evidence="1" type="ORF">EWV75_09335</name>
</gene>